<evidence type="ECO:0000313" key="3">
    <source>
        <dbReference type="Proteomes" id="UP000237082"/>
    </source>
</evidence>
<comment type="caution">
    <text evidence="2">The sequence shown here is derived from an EMBL/GenBank/DDBJ whole genome shotgun (WGS) entry which is preliminary data.</text>
</comment>
<dbReference type="Proteomes" id="UP000237082">
    <property type="component" value="Unassembled WGS sequence"/>
</dbReference>
<dbReference type="EMBL" id="PQWB01000080">
    <property type="protein sequence ID" value="POZ60978.1"/>
    <property type="molecule type" value="Genomic_DNA"/>
</dbReference>
<feature type="domain" description="Hemerythrin-like" evidence="1">
    <location>
        <begin position="4"/>
        <end position="125"/>
    </location>
</feature>
<organism evidence="2 3">
    <name type="scientific">Chromobacterium alticapitis</name>
    <dbReference type="NCBI Taxonomy" id="2073169"/>
    <lineage>
        <taxon>Bacteria</taxon>
        <taxon>Pseudomonadati</taxon>
        <taxon>Pseudomonadota</taxon>
        <taxon>Betaproteobacteria</taxon>
        <taxon>Neisseriales</taxon>
        <taxon>Chromobacteriaceae</taxon>
        <taxon>Chromobacterium</taxon>
    </lineage>
</organism>
<dbReference type="InterPro" id="IPR012312">
    <property type="entry name" value="Hemerythrin-like"/>
</dbReference>
<dbReference type="PANTHER" id="PTHR39966:SF3">
    <property type="entry name" value="DUF438 DOMAIN-CONTAINING PROTEIN"/>
    <property type="match status" value="1"/>
</dbReference>
<evidence type="ECO:0000259" key="1">
    <source>
        <dbReference type="Pfam" id="PF01814"/>
    </source>
</evidence>
<name>A0A2S5DDA7_9NEIS</name>
<dbReference type="OrthoDB" id="9792554at2"/>
<dbReference type="PANTHER" id="PTHR39966">
    <property type="entry name" value="BLL2471 PROTEIN-RELATED"/>
    <property type="match status" value="1"/>
</dbReference>
<evidence type="ECO:0000313" key="2">
    <source>
        <dbReference type="EMBL" id="POZ60978.1"/>
    </source>
</evidence>
<dbReference type="AlphaFoldDB" id="A0A2S5DDA7"/>
<dbReference type="GO" id="GO:0005886">
    <property type="term" value="C:plasma membrane"/>
    <property type="evidence" value="ECO:0007669"/>
    <property type="project" value="TreeGrafter"/>
</dbReference>
<dbReference type="Gene3D" id="1.20.120.520">
    <property type="entry name" value="nmb1532 protein domain like"/>
    <property type="match status" value="1"/>
</dbReference>
<dbReference type="Pfam" id="PF01814">
    <property type="entry name" value="Hemerythrin"/>
    <property type="match status" value="1"/>
</dbReference>
<dbReference type="RefSeq" id="WP_103903662.1">
    <property type="nucleotide sequence ID" value="NZ_PQWB01000080.1"/>
</dbReference>
<keyword evidence="3" id="KW-1185">Reference proteome</keyword>
<gene>
    <name evidence="2" type="ORF">C2I19_15990</name>
</gene>
<proteinExistence type="predicted"/>
<sequence>MGASETLTRQHRDCDALSADAEQAARGQDWAGADAAFAAMRADIERHFALEEDSLFPAFEQATGIRQGPTAVMRAEHAQMRGLLDDMSQALAARQRDDYLGLSDTLLILTQQHNMKEENILYPMCEQHVADLEALLAREARHAD</sequence>
<reference evidence="3" key="1">
    <citation type="submission" date="2018-02" db="EMBL/GenBank/DDBJ databases">
        <authorList>
            <person name="O'Hara-Hanley K."/>
            <person name="Soby S."/>
        </authorList>
    </citation>
    <scope>NUCLEOTIDE SEQUENCE [LARGE SCALE GENOMIC DNA]</scope>
    <source>
        <strain evidence="3">MWU14-2602</strain>
    </source>
</reference>
<protein>
    <submittedName>
        <fullName evidence="2">Hemerythrin</fullName>
    </submittedName>
</protein>
<accession>A0A2S5DDA7</accession>